<reference evidence="2" key="1">
    <citation type="submission" date="2023-02" db="EMBL/GenBank/DDBJ databases">
        <title>Colletotrichum kahawae CIFC_Que2 genome sequencing and assembly.</title>
        <authorList>
            <person name="Baroncelli R."/>
        </authorList>
    </citation>
    <scope>NUCLEOTIDE SEQUENCE</scope>
    <source>
        <strain evidence="2">CIFC_Que2</strain>
    </source>
</reference>
<dbReference type="GO" id="GO:0003676">
    <property type="term" value="F:nucleic acid binding"/>
    <property type="evidence" value="ECO:0007669"/>
    <property type="project" value="InterPro"/>
</dbReference>
<evidence type="ECO:0000313" key="3">
    <source>
        <dbReference type="Proteomes" id="UP001281614"/>
    </source>
</evidence>
<dbReference type="Pfam" id="PF00098">
    <property type="entry name" value="zf-CCHC"/>
    <property type="match status" value="1"/>
</dbReference>
<keyword evidence="3" id="KW-1185">Reference proteome</keyword>
<protein>
    <submittedName>
        <fullName evidence="2">Pol-like protein</fullName>
    </submittedName>
</protein>
<gene>
    <name evidence="2" type="ORF">CKAH01_01956</name>
</gene>
<organism evidence="2 3">
    <name type="scientific">Colletotrichum kahawae</name>
    <name type="common">Coffee berry disease fungus</name>
    <dbReference type="NCBI Taxonomy" id="34407"/>
    <lineage>
        <taxon>Eukaryota</taxon>
        <taxon>Fungi</taxon>
        <taxon>Dikarya</taxon>
        <taxon>Ascomycota</taxon>
        <taxon>Pezizomycotina</taxon>
        <taxon>Sordariomycetes</taxon>
        <taxon>Hypocreomycetidae</taxon>
        <taxon>Glomerellales</taxon>
        <taxon>Glomerellaceae</taxon>
        <taxon>Colletotrichum</taxon>
        <taxon>Colletotrichum gloeosporioides species complex</taxon>
    </lineage>
</organism>
<dbReference type="AlphaFoldDB" id="A0AAD9Y5E9"/>
<dbReference type="GO" id="GO:0008270">
    <property type="term" value="F:zinc ion binding"/>
    <property type="evidence" value="ECO:0007669"/>
    <property type="project" value="InterPro"/>
</dbReference>
<feature type="domain" description="CCHC-type" evidence="1">
    <location>
        <begin position="92"/>
        <end position="104"/>
    </location>
</feature>
<dbReference type="InterPro" id="IPR001878">
    <property type="entry name" value="Znf_CCHC"/>
</dbReference>
<comment type="caution">
    <text evidence="2">The sequence shown here is derived from an EMBL/GenBank/DDBJ whole genome shotgun (WGS) entry which is preliminary data.</text>
</comment>
<dbReference type="Proteomes" id="UP001281614">
    <property type="component" value="Unassembled WGS sequence"/>
</dbReference>
<dbReference type="EMBL" id="VYYT01000444">
    <property type="protein sequence ID" value="KAK2735575.1"/>
    <property type="molecule type" value="Genomic_DNA"/>
</dbReference>
<name>A0AAD9Y5E9_COLKA</name>
<accession>A0AAD9Y5E9</accession>
<sequence length="105" mass="11450">MDSLEGSANDAMTAEIDCRVNEAVNYFINSCLNSGLQQVVATFYVAGASFLPRFKRILAKASGANWADKAKIAFLEGALSTRLKRGLMRDICKCFNCNQIGHIAI</sequence>
<proteinExistence type="predicted"/>
<evidence type="ECO:0000259" key="1">
    <source>
        <dbReference type="Pfam" id="PF00098"/>
    </source>
</evidence>
<evidence type="ECO:0000313" key="2">
    <source>
        <dbReference type="EMBL" id="KAK2735575.1"/>
    </source>
</evidence>